<dbReference type="InterPro" id="IPR015424">
    <property type="entry name" value="PyrdxlP-dep_Trfase"/>
</dbReference>
<evidence type="ECO:0000256" key="2">
    <source>
        <dbReference type="ARBA" id="ARBA00012224"/>
    </source>
</evidence>
<keyword evidence="4 7" id="KW-0456">Lyase</keyword>
<dbReference type="STRING" id="1619234.SAMN05421730_103928"/>
<dbReference type="InterPro" id="IPR027619">
    <property type="entry name" value="C-S_lyase_PatB-like"/>
</dbReference>
<evidence type="ECO:0000313" key="8">
    <source>
        <dbReference type="Proteomes" id="UP000199315"/>
    </source>
</evidence>
<dbReference type="GO" id="GO:0047804">
    <property type="term" value="F:cysteine-S-conjugate beta-lyase activity"/>
    <property type="evidence" value="ECO:0007669"/>
    <property type="project" value="UniProtKB-EC"/>
</dbReference>
<dbReference type="PANTHER" id="PTHR43525:SF1">
    <property type="entry name" value="PROTEIN MALY"/>
    <property type="match status" value="1"/>
</dbReference>
<accession>A0A1D3TY99</accession>
<evidence type="ECO:0000256" key="3">
    <source>
        <dbReference type="ARBA" id="ARBA00022898"/>
    </source>
</evidence>
<evidence type="ECO:0000256" key="4">
    <source>
        <dbReference type="ARBA" id="ARBA00023239"/>
    </source>
</evidence>
<dbReference type="Pfam" id="PF00155">
    <property type="entry name" value="Aminotran_1_2"/>
    <property type="match status" value="1"/>
</dbReference>
<dbReference type="InterPro" id="IPR051798">
    <property type="entry name" value="Class-II_PLP-Dep_Aminotrans"/>
</dbReference>
<dbReference type="SUPFAM" id="SSF53383">
    <property type="entry name" value="PLP-dependent transferases"/>
    <property type="match status" value="1"/>
</dbReference>
<evidence type="ECO:0000259" key="6">
    <source>
        <dbReference type="Pfam" id="PF00155"/>
    </source>
</evidence>
<dbReference type="Proteomes" id="UP000199315">
    <property type="component" value="Unassembled WGS sequence"/>
</dbReference>
<reference evidence="7 8" key="1">
    <citation type="submission" date="2016-09" db="EMBL/GenBank/DDBJ databases">
        <authorList>
            <person name="Capua I."/>
            <person name="De Benedictis P."/>
            <person name="Joannis T."/>
            <person name="Lombin L.H."/>
            <person name="Cattoli G."/>
        </authorList>
    </citation>
    <scope>NUCLEOTIDE SEQUENCE [LARGE SCALE GENOMIC DNA]</scope>
    <source>
        <strain evidence="7 8">GluBS11</strain>
    </source>
</reference>
<organism evidence="7 8">
    <name type="scientific">Anaerobium acetethylicum</name>
    <dbReference type="NCBI Taxonomy" id="1619234"/>
    <lineage>
        <taxon>Bacteria</taxon>
        <taxon>Bacillati</taxon>
        <taxon>Bacillota</taxon>
        <taxon>Clostridia</taxon>
        <taxon>Lachnospirales</taxon>
        <taxon>Lachnospiraceae</taxon>
        <taxon>Anaerobium</taxon>
    </lineage>
</organism>
<gene>
    <name evidence="7" type="ORF">SAMN05421730_103928</name>
</gene>
<comment type="similarity">
    <text evidence="5">Belongs to the class-II pyridoxal-phosphate-dependent aminotransferase family. MalY/PatB cystathionine beta-lyase subfamily.</text>
</comment>
<evidence type="ECO:0000256" key="1">
    <source>
        <dbReference type="ARBA" id="ARBA00001933"/>
    </source>
</evidence>
<dbReference type="InterPro" id="IPR015422">
    <property type="entry name" value="PyrdxlP-dep_Trfase_small"/>
</dbReference>
<dbReference type="GO" id="GO:0030170">
    <property type="term" value="F:pyridoxal phosphate binding"/>
    <property type="evidence" value="ECO:0007669"/>
    <property type="project" value="InterPro"/>
</dbReference>
<dbReference type="CDD" id="cd00609">
    <property type="entry name" value="AAT_like"/>
    <property type="match status" value="1"/>
</dbReference>
<sequence>MITDFDEIIERRNTNSLKYDFGMERKGRDDLLPLWIADMDFRLPEEILDDIRKAVSHGIYGYSEAKDNYFNPLHDWFADHFNWDVKKDWLVKTPGVVYAIALAIKAFTKEGDAVMLQQPVYYPFSECILDNNRRLINNQLAYENGRYTIDFEDFESKIINKNVKLFLFCSPHNPVGRVWTKDELTRIGSICLKHNVIVLSDEIHCDFTYPGHTHTVFASIREDFARNSIICTSPGKTFNMAGLQISNIFIPDETLRKKFLHQLNASGYSQLNTIGLVACQAAYSHGANWLNELKTYLKGNLDYARAFIHEQLPEIKLIEPEGTYLIWLDCSGLGLSYKELETLVTDKAGLWLDGGIIFGKETALFERINIACPRSILEQALTNLEQAIHMH</sequence>
<dbReference type="EMBL" id="FMKA01000039">
    <property type="protein sequence ID" value="SCP99382.1"/>
    <property type="molecule type" value="Genomic_DNA"/>
</dbReference>
<dbReference type="InterPro" id="IPR015421">
    <property type="entry name" value="PyrdxlP-dep_Trfase_major"/>
</dbReference>
<dbReference type="InterPro" id="IPR004839">
    <property type="entry name" value="Aminotransferase_I/II_large"/>
</dbReference>
<dbReference type="Gene3D" id="3.90.1150.10">
    <property type="entry name" value="Aspartate Aminotransferase, domain 1"/>
    <property type="match status" value="1"/>
</dbReference>
<evidence type="ECO:0000313" key="7">
    <source>
        <dbReference type="EMBL" id="SCP99382.1"/>
    </source>
</evidence>
<dbReference type="Gene3D" id="3.40.640.10">
    <property type="entry name" value="Type I PLP-dependent aspartate aminotransferase-like (Major domain)"/>
    <property type="match status" value="1"/>
</dbReference>
<dbReference type="EC" id="4.4.1.13" evidence="2"/>
<dbReference type="AlphaFoldDB" id="A0A1D3TY99"/>
<dbReference type="NCBIfam" id="TIGR04350">
    <property type="entry name" value="C_S_lyase_PatB"/>
    <property type="match status" value="1"/>
</dbReference>
<feature type="domain" description="Aminotransferase class I/classII large" evidence="6">
    <location>
        <begin position="59"/>
        <end position="382"/>
    </location>
</feature>
<protein>
    <recommendedName>
        <fullName evidence="2">cysteine-S-conjugate beta-lyase</fullName>
        <ecNumber evidence="2">4.4.1.13</ecNumber>
    </recommendedName>
</protein>
<name>A0A1D3TY99_9FIRM</name>
<keyword evidence="8" id="KW-1185">Reference proteome</keyword>
<keyword evidence="3" id="KW-0663">Pyridoxal phosphate</keyword>
<dbReference type="OrthoDB" id="9802872at2"/>
<comment type="cofactor">
    <cofactor evidence="1">
        <name>pyridoxal 5'-phosphate</name>
        <dbReference type="ChEBI" id="CHEBI:597326"/>
    </cofactor>
</comment>
<dbReference type="RefSeq" id="WP_091236754.1">
    <property type="nucleotide sequence ID" value="NZ_FMKA01000039.1"/>
</dbReference>
<dbReference type="PANTHER" id="PTHR43525">
    <property type="entry name" value="PROTEIN MALY"/>
    <property type="match status" value="1"/>
</dbReference>
<proteinExistence type="inferred from homology"/>
<evidence type="ECO:0000256" key="5">
    <source>
        <dbReference type="ARBA" id="ARBA00037974"/>
    </source>
</evidence>